<organism evidence="2 3">
    <name type="scientific">Solanum commersonii</name>
    <name type="common">Commerson's wild potato</name>
    <name type="synonym">Commerson's nightshade</name>
    <dbReference type="NCBI Taxonomy" id="4109"/>
    <lineage>
        <taxon>Eukaryota</taxon>
        <taxon>Viridiplantae</taxon>
        <taxon>Streptophyta</taxon>
        <taxon>Embryophyta</taxon>
        <taxon>Tracheophyta</taxon>
        <taxon>Spermatophyta</taxon>
        <taxon>Magnoliopsida</taxon>
        <taxon>eudicotyledons</taxon>
        <taxon>Gunneridae</taxon>
        <taxon>Pentapetalae</taxon>
        <taxon>asterids</taxon>
        <taxon>lamiids</taxon>
        <taxon>Solanales</taxon>
        <taxon>Solanaceae</taxon>
        <taxon>Solanoideae</taxon>
        <taxon>Solaneae</taxon>
        <taxon>Solanum</taxon>
    </lineage>
</organism>
<protein>
    <submittedName>
        <fullName evidence="2">Uncharacterized protein</fullName>
    </submittedName>
</protein>
<sequence>MNALVSIKSGTNLVNRQKRPYSPYSYDPNVTCDHCKRKGHTKAICFQLVGYLSDFERSRKENQVNNYSDKGNYYSERGSYLYNAANNVMNNPVKTQEQGNHFSRNLSYNRGMKVIHEQYNQILHMLEKTNLQGTLDMGISSTQGPISGSVNSKQSSNTADSVTEPEILEVSPTHTTPT</sequence>
<dbReference type="OrthoDB" id="10464364at2759"/>
<proteinExistence type="predicted"/>
<dbReference type="PANTHER" id="PTHR34222:SF79">
    <property type="entry name" value="RETROVIRUS-RELATED POL POLYPROTEIN FROM TRANSPOSON TNT 1-94"/>
    <property type="match status" value="1"/>
</dbReference>
<comment type="caution">
    <text evidence="2">The sequence shown here is derived from an EMBL/GenBank/DDBJ whole genome shotgun (WGS) entry which is preliminary data.</text>
</comment>
<accession>A0A9J6ACB0</accession>
<gene>
    <name evidence="2" type="ORF">H5410_006785</name>
</gene>
<evidence type="ECO:0000256" key="1">
    <source>
        <dbReference type="SAM" id="MobiDB-lite"/>
    </source>
</evidence>
<keyword evidence="3" id="KW-1185">Reference proteome</keyword>
<evidence type="ECO:0000313" key="3">
    <source>
        <dbReference type="Proteomes" id="UP000824120"/>
    </source>
</evidence>
<reference evidence="2 3" key="1">
    <citation type="submission" date="2020-09" db="EMBL/GenBank/DDBJ databases">
        <title>De no assembly of potato wild relative species, Solanum commersonii.</title>
        <authorList>
            <person name="Cho K."/>
        </authorList>
    </citation>
    <scope>NUCLEOTIDE SEQUENCE [LARGE SCALE GENOMIC DNA]</scope>
    <source>
        <strain evidence="2">LZ3.2</strain>
        <tissue evidence="2">Leaf</tissue>
    </source>
</reference>
<dbReference type="AlphaFoldDB" id="A0A9J6ACB0"/>
<dbReference type="PANTHER" id="PTHR34222">
    <property type="entry name" value="GAG_PRE-INTEGRS DOMAIN-CONTAINING PROTEIN"/>
    <property type="match status" value="1"/>
</dbReference>
<evidence type="ECO:0000313" key="2">
    <source>
        <dbReference type="EMBL" id="KAG5621567.1"/>
    </source>
</evidence>
<dbReference type="EMBL" id="JACXVP010000002">
    <property type="protein sequence ID" value="KAG5621567.1"/>
    <property type="molecule type" value="Genomic_DNA"/>
</dbReference>
<dbReference type="Proteomes" id="UP000824120">
    <property type="component" value="Chromosome 2"/>
</dbReference>
<feature type="region of interest" description="Disordered" evidence="1">
    <location>
        <begin position="138"/>
        <end position="178"/>
    </location>
</feature>
<feature type="compositionally biased region" description="Polar residues" evidence="1">
    <location>
        <begin position="138"/>
        <end position="161"/>
    </location>
</feature>
<name>A0A9J6ACB0_SOLCO</name>